<dbReference type="PANTHER" id="PTHR34183">
    <property type="entry name" value="ENDOLYTIC PEPTIDOGLYCAN TRANSGLYCOSYLASE RLPA"/>
    <property type="match status" value="1"/>
</dbReference>
<accession>A0A379N3S6</accession>
<dbReference type="Proteomes" id="UP000254919">
    <property type="component" value="Unassembled WGS sequence"/>
</dbReference>
<dbReference type="Gene3D" id="2.40.40.10">
    <property type="entry name" value="RlpA-like domain"/>
    <property type="match status" value="1"/>
</dbReference>
<organism evidence="3 4">
    <name type="scientific">Roseomonas mucosa</name>
    <dbReference type="NCBI Taxonomy" id="207340"/>
    <lineage>
        <taxon>Bacteria</taxon>
        <taxon>Pseudomonadati</taxon>
        <taxon>Pseudomonadota</taxon>
        <taxon>Alphaproteobacteria</taxon>
        <taxon>Acetobacterales</taxon>
        <taxon>Roseomonadaceae</taxon>
        <taxon>Roseomonas</taxon>
    </lineage>
</organism>
<dbReference type="Pfam" id="PF03330">
    <property type="entry name" value="DPBB_1"/>
    <property type="match status" value="1"/>
</dbReference>
<dbReference type="SUPFAM" id="SSF50685">
    <property type="entry name" value="Barwin-like endoglucanases"/>
    <property type="match status" value="1"/>
</dbReference>
<dbReference type="PANTHER" id="PTHR34183:SF8">
    <property type="entry name" value="ENDOLYTIC PEPTIDOGLYCAN TRANSGLYCOSYLASE RLPA-RELATED"/>
    <property type="match status" value="1"/>
</dbReference>
<reference evidence="3 4" key="1">
    <citation type="submission" date="2018-06" db="EMBL/GenBank/DDBJ databases">
        <authorList>
            <consortium name="Pathogen Informatics"/>
            <person name="Doyle S."/>
        </authorList>
    </citation>
    <scope>NUCLEOTIDE SEQUENCE [LARGE SCALE GENOMIC DNA]</scope>
    <source>
        <strain evidence="3 4">NCTC13291</strain>
    </source>
</reference>
<evidence type="ECO:0000313" key="3">
    <source>
        <dbReference type="EMBL" id="SUE41778.1"/>
    </source>
</evidence>
<protein>
    <submittedName>
        <fullName evidence="3">RlpA-like protein</fullName>
    </submittedName>
</protein>
<dbReference type="InterPro" id="IPR009009">
    <property type="entry name" value="RlpA-like_DPBB"/>
</dbReference>
<feature type="domain" description="RlpA-like protein double-psi beta-barrel" evidence="2">
    <location>
        <begin position="2"/>
        <end position="73"/>
    </location>
</feature>
<name>A0A379N3S6_9PROT</name>
<evidence type="ECO:0000259" key="2">
    <source>
        <dbReference type="Pfam" id="PF03330"/>
    </source>
</evidence>
<evidence type="ECO:0000313" key="4">
    <source>
        <dbReference type="Proteomes" id="UP000254919"/>
    </source>
</evidence>
<feature type="region of interest" description="Disordered" evidence="1">
    <location>
        <begin position="1"/>
        <end position="20"/>
    </location>
</feature>
<proteinExistence type="predicted"/>
<dbReference type="EMBL" id="UGVN01000001">
    <property type="protein sequence ID" value="SUE41778.1"/>
    <property type="molecule type" value="Genomic_DNA"/>
</dbReference>
<dbReference type="AlphaFoldDB" id="A0A379N3S6"/>
<gene>
    <name evidence="3" type="ORF">NCTC13291_03376</name>
</gene>
<dbReference type="CDD" id="cd22268">
    <property type="entry name" value="DPBB_RlpA-like"/>
    <property type="match status" value="1"/>
</dbReference>
<dbReference type="InterPro" id="IPR036908">
    <property type="entry name" value="RlpA-like_sf"/>
</dbReference>
<evidence type="ECO:0000256" key="1">
    <source>
        <dbReference type="SAM" id="MobiDB-lite"/>
    </source>
</evidence>
<sequence>MADGGRFDPGSDTVASRTLPLGTQARVTNLRNGRSAVVSVRDRGPHRGGRILDVSPGVAARLGMPETGTAPVAIVALSTPGLAGRAEAAPMGRPGR</sequence>